<sequence length="1104" mass="122242">MLLRRAALVWALFYPVLASNAGFDAPPVNYDVVPTLNVSFAPLGALDVLSETGFTTLDHPAFPKFSVRIRRNDLWDGEAASYTGYVDIETRHTYFCFLESRGNPEGDDVMLWTSGVPTDLVMERLYVAASESPYLPHWLNSKANVFFVDQPTEAGFSYIDHAKSTLEEMGHDVAALVAIFFAHFPQFQGRAFHVGETHGGQYASALVAAVHSQNALLVEAGLLPINLASIRVGTETTDLPTIIELWNETQCSVAVFPVKSCAPTQRIRGAAFDMAAVALCVDALLLPKSSPASLIHLKRGYKPPARLELLVADGQYRLGRKIGSGSFGDIYRGIDVFSGEEVAVKLERVDTLEPKLESEARLHQTLIGGPGIPGTRWYGVEGEYRVLVLELLGLTLEDLFVMCNRKLSLKTLLQLANQMLTTIEYVHSQGLVHRDIKPFNFLMGLGKRENEVNLIDFGLSGPWRDPNTHEHIPFLQDYNDWAMTRNFRYGSLNSHNGIEQTRRDDLEALGYMFVHLFRGALPWTSAKAQKLSMLHVRTLNKKRGFGLDKLTHSMPVEFAVYLNYTRQLGYEEEPDYAYLRRLFTDVAKRHVHGAALTAGSRHNDGLLVLPTMFFRVAALLAAPLGALINPALASQAVFNAPKPLNASFAPLGELHVLSETQFTKLQHPAFPNYGVRVKRSDFCDGTVASYTGYIDIEARHIFFYFFESRSDPDTDDVIFWTNGGACPGCSSSTGLFMELGPCRVYNASDGPVYHPESWNSNANIFFVDQPIHVGFSYADYGEYVSTTEDAAQDIAAFVAIFFAHFTKFQGRAFHMAGESYGGRYVPAYAAAVYDQNAFLVQSGLQPINLTSIMVGNGMTDVPTMMTAWYDMQCSSASVAPVQTIETCVAMKTRLPRCRKWLKESCQDVFDDINCSSAMSFCMDSLLGPYTAMGLNTYDVTNRCDGAGVGRCYAIQDEIVTYLNKPEVQALLGVDPAKREFEACSSLVSTAFGVLQHDLMHGSTEYIVGLLERGVRALIYAGSYDFICNNLGNEVMTLELEWSGQAEFVKQPLRDWLVDGKRAGHTRSAGALTFATIDAAGHLAPYDKPKESLEMAQRWIAGRGL</sequence>
<dbReference type="GO" id="GO:0004185">
    <property type="term" value="F:serine-type carboxypeptidase activity"/>
    <property type="evidence" value="ECO:0007669"/>
    <property type="project" value="UniProtKB-UniRule"/>
</dbReference>
<evidence type="ECO:0000313" key="13">
    <source>
        <dbReference type="Proteomes" id="UP000613580"/>
    </source>
</evidence>
<dbReference type="Gene3D" id="3.40.50.1820">
    <property type="entry name" value="alpha/beta hydrolase"/>
    <property type="match status" value="2"/>
</dbReference>
<evidence type="ECO:0000256" key="6">
    <source>
        <dbReference type="ARBA" id="ARBA00022801"/>
    </source>
</evidence>
<dbReference type="EMBL" id="JACAZE010000012">
    <property type="protein sequence ID" value="KAF7302415.1"/>
    <property type="molecule type" value="Genomic_DNA"/>
</dbReference>
<dbReference type="InterPro" id="IPR008271">
    <property type="entry name" value="Ser/Thr_kinase_AS"/>
</dbReference>
<dbReference type="Pfam" id="PF00450">
    <property type="entry name" value="Peptidase_S10"/>
    <property type="match status" value="2"/>
</dbReference>
<keyword evidence="5 9" id="KW-0547">Nucleotide-binding</keyword>
<dbReference type="GO" id="GO:0004672">
    <property type="term" value="F:protein kinase activity"/>
    <property type="evidence" value="ECO:0007669"/>
    <property type="project" value="InterPro"/>
</dbReference>
<evidence type="ECO:0000256" key="8">
    <source>
        <dbReference type="ARBA" id="ARBA00023180"/>
    </source>
</evidence>
<keyword evidence="12" id="KW-0418">Kinase</keyword>
<dbReference type="CDD" id="cd14016">
    <property type="entry name" value="STKc_CK1"/>
    <property type="match status" value="1"/>
</dbReference>
<keyword evidence="13" id="KW-1185">Reference proteome</keyword>
<feature type="binding site" evidence="9">
    <location>
        <position position="345"/>
    </location>
    <ligand>
        <name>ATP</name>
        <dbReference type="ChEBI" id="CHEBI:30616"/>
    </ligand>
</feature>
<dbReference type="PROSITE" id="PS00131">
    <property type="entry name" value="CARBOXYPEPT_SER_SER"/>
    <property type="match status" value="1"/>
</dbReference>
<reference evidence="12" key="1">
    <citation type="submission" date="2020-05" db="EMBL/GenBank/DDBJ databases">
        <title>Mycena genomes resolve the evolution of fungal bioluminescence.</title>
        <authorList>
            <person name="Tsai I.J."/>
        </authorList>
    </citation>
    <scope>NUCLEOTIDE SEQUENCE</scope>
    <source>
        <strain evidence="12">110903Hualien_Pintung</strain>
    </source>
</reference>
<proteinExistence type="inferred from homology"/>
<evidence type="ECO:0000256" key="4">
    <source>
        <dbReference type="ARBA" id="ARBA00022729"/>
    </source>
</evidence>
<dbReference type="PROSITE" id="PS00108">
    <property type="entry name" value="PROTEIN_KINASE_ST"/>
    <property type="match status" value="1"/>
</dbReference>
<dbReference type="SMART" id="SM00220">
    <property type="entry name" value="S_TKc"/>
    <property type="match status" value="1"/>
</dbReference>
<dbReference type="Proteomes" id="UP000613580">
    <property type="component" value="Unassembled WGS sequence"/>
</dbReference>
<evidence type="ECO:0000256" key="7">
    <source>
        <dbReference type="ARBA" id="ARBA00022840"/>
    </source>
</evidence>
<keyword evidence="2 10" id="KW-0121">Carboxypeptidase</keyword>
<evidence type="ECO:0000256" key="1">
    <source>
        <dbReference type="ARBA" id="ARBA00009431"/>
    </source>
</evidence>
<dbReference type="PROSITE" id="PS50011">
    <property type="entry name" value="PROTEIN_KINASE_DOM"/>
    <property type="match status" value="1"/>
</dbReference>
<dbReference type="InterPro" id="IPR000719">
    <property type="entry name" value="Prot_kinase_dom"/>
</dbReference>
<dbReference type="SUPFAM" id="SSF56112">
    <property type="entry name" value="Protein kinase-like (PK-like)"/>
    <property type="match status" value="1"/>
</dbReference>
<accession>A0A8H6SP41</accession>
<comment type="similarity">
    <text evidence="1 10">Belongs to the peptidase S10 family.</text>
</comment>
<organism evidence="12 13">
    <name type="scientific">Mycena chlorophos</name>
    <name type="common">Agaric fungus</name>
    <name type="synonym">Agaricus chlorophos</name>
    <dbReference type="NCBI Taxonomy" id="658473"/>
    <lineage>
        <taxon>Eukaryota</taxon>
        <taxon>Fungi</taxon>
        <taxon>Dikarya</taxon>
        <taxon>Basidiomycota</taxon>
        <taxon>Agaricomycotina</taxon>
        <taxon>Agaricomycetes</taxon>
        <taxon>Agaricomycetidae</taxon>
        <taxon>Agaricales</taxon>
        <taxon>Marasmiineae</taxon>
        <taxon>Mycenaceae</taxon>
        <taxon>Mycena</taxon>
    </lineage>
</organism>
<dbReference type="GO" id="GO:0006508">
    <property type="term" value="P:proteolysis"/>
    <property type="evidence" value="ECO:0007669"/>
    <property type="project" value="UniProtKB-KW"/>
</dbReference>
<dbReference type="InterPro" id="IPR029058">
    <property type="entry name" value="AB_hydrolase_fold"/>
</dbReference>
<keyword evidence="4 10" id="KW-0732">Signal</keyword>
<evidence type="ECO:0000313" key="12">
    <source>
        <dbReference type="EMBL" id="KAF7302415.1"/>
    </source>
</evidence>
<evidence type="ECO:0000256" key="3">
    <source>
        <dbReference type="ARBA" id="ARBA00022670"/>
    </source>
</evidence>
<feature type="domain" description="Protein kinase" evidence="11">
    <location>
        <begin position="316"/>
        <end position="614"/>
    </location>
</feature>
<dbReference type="Pfam" id="PF00069">
    <property type="entry name" value="Pkinase"/>
    <property type="match status" value="1"/>
</dbReference>
<keyword evidence="7 9" id="KW-0067">ATP-binding</keyword>
<evidence type="ECO:0000256" key="5">
    <source>
        <dbReference type="ARBA" id="ARBA00022741"/>
    </source>
</evidence>
<dbReference type="InterPro" id="IPR017441">
    <property type="entry name" value="Protein_kinase_ATP_BS"/>
</dbReference>
<dbReference type="GO" id="GO:0000324">
    <property type="term" value="C:fungal-type vacuole"/>
    <property type="evidence" value="ECO:0007669"/>
    <property type="project" value="TreeGrafter"/>
</dbReference>
<protein>
    <recommendedName>
        <fullName evidence="10">Carboxypeptidase</fullName>
        <ecNumber evidence="10">3.4.16.-</ecNumber>
    </recommendedName>
</protein>
<dbReference type="EC" id="3.4.16.-" evidence="10"/>
<comment type="caution">
    <text evidence="12">The sequence shown here is derived from an EMBL/GenBank/DDBJ whole genome shotgun (WGS) entry which is preliminary data.</text>
</comment>
<feature type="signal peptide" evidence="10">
    <location>
        <begin position="1"/>
        <end position="18"/>
    </location>
</feature>
<name>A0A8H6SP41_MYCCL</name>
<feature type="chain" id="PRO_5034593719" description="Carboxypeptidase" evidence="10">
    <location>
        <begin position="19"/>
        <end position="1104"/>
    </location>
</feature>
<dbReference type="PANTHER" id="PTHR11802">
    <property type="entry name" value="SERINE PROTEASE FAMILY S10 SERINE CARBOXYPEPTIDASE"/>
    <property type="match status" value="1"/>
</dbReference>
<keyword evidence="12" id="KW-0808">Transferase</keyword>
<dbReference type="OrthoDB" id="443318at2759"/>
<keyword evidence="3 10" id="KW-0645">Protease</keyword>
<dbReference type="Gene3D" id="1.10.510.10">
    <property type="entry name" value="Transferase(Phosphotransferase) domain 1"/>
    <property type="match status" value="1"/>
</dbReference>
<keyword evidence="6 10" id="KW-0378">Hydrolase</keyword>
<evidence type="ECO:0000256" key="2">
    <source>
        <dbReference type="ARBA" id="ARBA00022645"/>
    </source>
</evidence>
<dbReference type="Gene3D" id="1.10.287.410">
    <property type="match status" value="1"/>
</dbReference>
<keyword evidence="8" id="KW-0325">Glycoprotein</keyword>
<dbReference type="InterPro" id="IPR018202">
    <property type="entry name" value="Ser_caboxypep_ser_AS"/>
</dbReference>
<evidence type="ECO:0000259" key="11">
    <source>
        <dbReference type="PROSITE" id="PS50011"/>
    </source>
</evidence>
<dbReference type="PROSITE" id="PS00107">
    <property type="entry name" value="PROTEIN_KINASE_ATP"/>
    <property type="match status" value="1"/>
</dbReference>
<dbReference type="GO" id="GO:0005524">
    <property type="term" value="F:ATP binding"/>
    <property type="evidence" value="ECO:0007669"/>
    <property type="project" value="UniProtKB-UniRule"/>
</dbReference>
<evidence type="ECO:0000256" key="10">
    <source>
        <dbReference type="RuleBase" id="RU361156"/>
    </source>
</evidence>
<dbReference type="PANTHER" id="PTHR11802:SF113">
    <property type="entry name" value="SERINE CARBOXYPEPTIDASE CTSA-4.1"/>
    <property type="match status" value="1"/>
</dbReference>
<dbReference type="AlphaFoldDB" id="A0A8H6SP41"/>
<dbReference type="PRINTS" id="PR00724">
    <property type="entry name" value="CRBOXYPTASEC"/>
</dbReference>
<gene>
    <name evidence="12" type="ORF">HMN09_00875300</name>
</gene>
<dbReference type="InterPro" id="IPR011009">
    <property type="entry name" value="Kinase-like_dom_sf"/>
</dbReference>
<evidence type="ECO:0000256" key="9">
    <source>
        <dbReference type="PROSITE-ProRule" id="PRU10141"/>
    </source>
</evidence>
<dbReference type="InterPro" id="IPR001563">
    <property type="entry name" value="Peptidase_S10"/>
</dbReference>
<dbReference type="SUPFAM" id="SSF53474">
    <property type="entry name" value="alpha/beta-Hydrolases"/>
    <property type="match status" value="2"/>
</dbReference>